<dbReference type="AlphaFoldDB" id="A0A6A5WWJ3"/>
<dbReference type="PANTHER" id="PTHR23321:SF26">
    <property type="entry name" value="SMALL RIBOSOMAL SUBUNIT PROTEIN US15M"/>
    <property type="match status" value="1"/>
</dbReference>
<dbReference type="SMART" id="SM01387">
    <property type="entry name" value="Ribosomal_S15"/>
    <property type="match status" value="1"/>
</dbReference>
<evidence type="ECO:0000256" key="3">
    <source>
        <dbReference type="ARBA" id="ARBA00023274"/>
    </source>
</evidence>
<dbReference type="Proteomes" id="UP000799779">
    <property type="component" value="Unassembled WGS sequence"/>
</dbReference>
<keyword evidence="5" id="KW-1185">Reference proteome</keyword>
<dbReference type="OrthoDB" id="441444at2759"/>
<organism evidence="4 5">
    <name type="scientific">Amniculicola lignicola CBS 123094</name>
    <dbReference type="NCBI Taxonomy" id="1392246"/>
    <lineage>
        <taxon>Eukaryota</taxon>
        <taxon>Fungi</taxon>
        <taxon>Dikarya</taxon>
        <taxon>Ascomycota</taxon>
        <taxon>Pezizomycotina</taxon>
        <taxon>Dothideomycetes</taxon>
        <taxon>Pleosporomycetidae</taxon>
        <taxon>Pleosporales</taxon>
        <taxon>Amniculicolaceae</taxon>
        <taxon>Amniculicola</taxon>
    </lineage>
</organism>
<dbReference type="Pfam" id="PF00312">
    <property type="entry name" value="Ribosomal_S15"/>
    <property type="match status" value="1"/>
</dbReference>
<dbReference type="GO" id="GO:1990904">
    <property type="term" value="C:ribonucleoprotein complex"/>
    <property type="evidence" value="ECO:0007669"/>
    <property type="project" value="UniProtKB-KW"/>
</dbReference>
<accession>A0A6A5WWJ3</accession>
<name>A0A6A5WWJ3_9PLEO</name>
<proteinExistence type="inferred from homology"/>
<keyword evidence="2 4" id="KW-0689">Ribosomal protein</keyword>
<dbReference type="SUPFAM" id="SSF47060">
    <property type="entry name" value="S15/NS1 RNA-binding domain"/>
    <property type="match status" value="1"/>
</dbReference>
<reference evidence="4" key="1">
    <citation type="journal article" date="2020" name="Stud. Mycol.">
        <title>101 Dothideomycetes genomes: a test case for predicting lifestyles and emergence of pathogens.</title>
        <authorList>
            <person name="Haridas S."/>
            <person name="Albert R."/>
            <person name="Binder M."/>
            <person name="Bloem J."/>
            <person name="Labutti K."/>
            <person name="Salamov A."/>
            <person name="Andreopoulos B."/>
            <person name="Baker S."/>
            <person name="Barry K."/>
            <person name="Bills G."/>
            <person name="Bluhm B."/>
            <person name="Cannon C."/>
            <person name="Castanera R."/>
            <person name="Culley D."/>
            <person name="Daum C."/>
            <person name="Ezra D."/>
            <person name="Gonzalez J."/>
            <person name="Henrissat B."/>
            <person name="Kuo A."/>
            <person name="Liang C."/>
            <person name="Lipzen A."/>
            <person name="Lutzoni F."/>
            <person name="Magnuson J."/>
            <person name="Mondo S."/>
            <person name="Nolan M."/>
            <person name="Ohm R."/>
            <person name="Pangilinan J."/>
            <person name="Park H.-J."/>
            <person name="Ramirez L."/>
            <person name="Alfaro M."/>
            <person name="Sun H."/>
            <person name="Tritt A."/>
            <person name="Yoshinaga Y."/>
            <person name="Zwiers L.-H."/>
            <person name="Turgeon B."/>
            <person name="Goodwin S."/>
            <person name="Spatafora J."/>
            <person name="Crous P."/>
            <person name="Grigoriev I."/>
        </authorList>
    </citation>
    <scope>NUCLEOTIDE SEQUENCE</scope>
    <source>
        <strain evidence="4">CBS 123094</strain>
    </source>
</reference>
<evidence type="ECO:0000256" key="2">
    <source>
        <dbReference type="ARBA" id="ARBA00022980"/>
    </source>
</evidence>
<dbReference type="InterPro" id="IPR009068">
    <property type="entry name" value="uS15_NS1_RNA-bd_sf"/>
</dbReference>
<evidence type="ECO:0000313" key="5">
    <source>
        <dbReference type="Proteomes" id="UP000799779"/>
    </source>
</evidence>
<dbReference type="GO" id="GO:0005737">
    <property type="term" value="C:cytoplasm"/>
    <property type="evidence" value="ECO:0007669"/>
    <property type="project" value="UniProtKB-ARBA"/>
</dbReference>
<keyword evidence="3" id="KW-0687">Ribonucleoprotein</keyword>
<dbReference type="InterPro" id="IPR000589">
    <property type="entry name" value="Ribosomal_uS15"/>
</dbReference>
<dbReference type="PANTHER" id="PTHR23321">
    <property type="entry name" value="RIBOSOMAL PROTEIN S15, BACTERIAL AND ORGANELLAR"/>
    <property type="match status" value="1"/>
</dbReference>
<dbReference type="Gene3D" id="1.10.287.10">
    <property type="entry name" value="S15/NS1, RNA-binding"/>
    <property type="match status" value="1"/>
</dbReference>
<evidence type="ECO:0000256" key="1">
    <source>
        <dbReference type="ARBA" id="ARBA00008434"/>
    </source>
</evidence>
<dbReference type="CDD" id="cd00353">
    <property type="entry name" value="Ribosomal_S15p_S13e"/>
    <property type="match status" value="1"/>
</dbReference>
<dbReference type="EMBL" id="ML977561">
    <property type="protein sequence ID" value="KAF2006092.1"/>
    <property type="molecule type" value="Genomic_DNA"/>
</dbReference>
<dbReference type="GO" id="GO:0003735">
    <property type="term" value="F:structural constituent of ribosome"/>
    <property type="evidence" value="ECO:0007669"/>
    <property type="project" value="InterPro"/>
</dbReference>
<dbReference type="GO" id="GO:0005840">
    <property type="term" value="C:ribosome"/>
    <property type="evidence" value="ECO:0007669"/>
    <property type="project" value="UniProtKB-KW"/>
</dbReference>
<evidence type="ECO:0000313" key="4">
    <source>
        <dbReference type="EMBL" id="KAF2006092.1"/>
    </source>
</evidence>
<comment type="similarity">
    <text evidence="1">Belongs to the universal ribosomal protein uS15 family.</text>
</comment>
<sequence>MPPRVPLPVCLRASNPSKSTLNIPFRPFSSTPLAAGPLHRKRNLHDPYYVAQRDAKKNANLSRRADLEAVRIANLGDPVRGIQTPFVQSFGTGVPLEHPPRKKIPKDSVHLNYALTPEALKKSLEASSNLAVPRTEKIARYEPLGRVNYDADVAKHDVKVKETTIDDPEVIKAEHERAVEAITRITALENGSSKDRMRVNRARCIATFGRHNTDQIFPPKAPSLPRVDALTPHPIRPQTNVEATKKRIGPDTGSSEVQIALLTAKIKTLADFLELRGKGDHHNKRNLRLLVHRRQKLLTYLRRKERGGPRWQHCIETLGLTEGTWQGEITL</sequence>
<dbReference type="InterPro" id="IPR005290">
    <property type="entry name" value="Ribosomal_uS15_bac-type"/>
</dbReference>
<gene>
    <name evidence="4" type="ORF">P154DRAFT_518293</name>
</gene>
<dbReference type="GO" id="GO:0006412">
    <property type="term" value="P:translation"/>
    <property type="evidence" value="ECO:0007669"/>
    <property type="project" value="InterPro"/>
</dbReference>
<protein>
    <submittedName>
        <fullName evidence="4">Ribosomal protein-like protein S15</fullName>
    </submittedName>
</protein>